<dbReference type="InterPro" id="IPR001180">
    <property type="entry name" value="CNH_dom"/>
</dbReference>
<dbReference type="SMART" id="SM00233">
    <property type="entry name" value="PH"/>
    <property type="match status" value="1"/>
</dbReference>
<feature type="compositionally biased region" description="Polar residues" evidence="3">
    <location>
        <begin position="334"/>
        <end position="345"/>
    </location>
</feature>
<protein>
    <submittedName>
        <fullName evidence="6">CNH domain-domain-containing protein</fullName>
    </submittedName>
</protein>
<dbReference type="InterPro" id="IPR001849">
    <property type="entry name" value="PH_domain"/>
</dbReference>
<dbReference type="InterPro" id="IPR041675">
    <property type="entry name" value="PH_5"/>
</dbReference>
<dbReference type="STRING" id="41067.A0A2I2EZC3"/>
<dbReference type="InterPro" id="IPR035899">
    <property type="entry name" value="DBL_dom_sf"/>
</dbReference>
<dbReference type="InterPro" id="IPR052233">
    <property type="entry name" value="Rho-type_GEFs"/>
</dbReference>
<dbReference type="PANTHER" id="PTHR46572:SF1">
    <property type="entry name" value="RHO1 GUANINE NUCLEOTIDE EXCHANGE FACTOR TUS1"/>
    <property type="match status" value="1"/>
</dbReference>
<keyword evidence="2" id="KW-0344">Guanine-nucleotide releasing factor</keyword>
<keyword evidence="1" id="KW-0597">Phosphoprotein</keyword>
<feature type="compositionally biased region" description="Low complexity" evidence="3">
    <location>
        <begin position="388"/>
        <end position="419"/>
    </location>
</feature>
<dbReference type="SMART" id="SM00325">
    <property type="entry name" value="RhoGEF"/>
    <property type="match status" value="1"/>
</dbReference>
<feature type="region of interest" description="Disordered" evidence="3">
    <location>
        <begin position="372"/>
        <end position="539"/>
    </location>
</feature>
<dbReference type="SUPFAM" id="SSF50729">
    <property type="entry name" value="PH domain-like"/>
    <property type="match status" value="1"/>
</dbReference>
<feature type="domain" description="DH" evidence="4">
    <location>
        <begin position="830"/>
        <end position="1022"/>
    </location>
</feature>
<evidence type="ECO:0000256" key="1">
    <source>
        <dbReference type="ARBA" id="ARBA00022553"/>
    </source>
</evidence>
<dbReference type="Gene3D" id="2.30.29.30">
    <property type="entry name" value="Pleckstrin-homology domain (PH domain)/Phosphotyrosine-binding domain (PTB)"/>
    <property type="match status" value="1"/>
</dbReference>
<feature type="compositionally biased region" description="Basic and acidic residues" evidence="3">
    <location>
        <begin position="375"/>
        <end position="387"/>
    </location>
</feature>
<feature type="compositionally biased region" description="Pro residues" evidence="3">
    <location>
        <begin position="144"/>
        <end position="170"/>
    </location>
</feature>
<accession>A0A2I2EZC3</accession>
<dbReference type="PANTHER" id="PTHR46572">
    <property type="entry name" value="RHO1 GDP-GTP EXCHANGE PROTEIN 1-RELATED"/>
    <property type="match status" value="1"/>
</dbReference>
<feature type="domain" description="CNH" evidence="5">
    <location>
        <begin position="1285"/>
        <end position="1597"/>
    </location>
</feature>
<dbReference type="OrthoDB" id="660555at2759"/>
<dbReference type="Pfam" id="PF00780">
    <property type="entry name" value="CNH"/>
    <property type="match status" value="1"/>
</dbReference>
<feature type="compositionally biased region" description="Pro residues" evidence="3">
    <location>
        <begin position="527"/>
        <end position="536"/>
    </location>
</feature>
<reference evidence="6 7" key="1">
    <citation type="submission" date="2017-12" db="EMBL/GenBank/DDBJ databases">
        <authorList>
            <consortium name="DOE Joint Genome Institute"/>
            <person name="Haridas S."/>
            <person name="Kjaerbolling I."/>
            <person name="Vesth T.C."/>
            <person name="Frisvad J.C."/>
            <person name="Nybo J.L."/>
            <person name="Theobald S."/>
            <person name="Kuo A."/>
            <person name="Bowyer P."/>
            <person name="Matsuda Y."/>
            <person name="Mondo S."/>
            <person name="Lyhne E.K."/>
            <person name="Kogle M.E."/>
            <person name="Clum A."/>
            <person name="Lipzen A."/>
            <person name="Salamov A."/>
            <person name="Ngan C.Y."/>
            <person name="Daum C."/>
            <person name="Chiniquy J."/>
            <person name="Barry K."/>
            <person name="LaButti K."/>
            <person name="Simmons B.A."/>
            <person name="Magnuson J.K."/>
            <person name="Mortensen U.H."/>
            <person name="Larsen T.O."/>
            <person name="Grigoriev I.V."/>
            <person name="Baker S.E."/>
            <person name="Andersen M.R."/>
            <person name="Nordberg H.P."/>
            <person name="Cantor M.N."/>
            <person name="Hua S.X."/>
        </authorList>
    </citation>
    <scope>NUCLEOTIDE SEQUENCE [LARGE SCALE GENOMIC DNA]</scope>
    <source>
        <strain evidence="6 7">CBS 102.13</strain>
    </source>
</reference>
<evidence type="ECO:0000313" key="7">
    <source>
        <dbReference type="Proteomes" id="UP000234585"/>
    </source>
</evidence>
<dbReference type="EMBL" id="KZ559197">
    <property type="protein sequence ID" value="PLB33720.1"/>
    <property type="molecule type" value="Genomic_DNA"/>
</dbReference>
<evidence type="ECO:0000313" key="6">
    <source>
        <dbReference type="EMBL" id="PLB33720.1"/>
    </source>
</evidence>
<dbReference type="SUPFAM" id="SSF48065">
    <property type="entry name" value="DBL homology domain (DH-domain)"/>
    <property type="match status" value="1"/>
</dbReference>
<proteinExistence type="predicted"/>
<dbReference type="InterPro" id="IPR057283">
    <property type="entry name" value="RGF3_WH"/>
</dbReference>
<evidence type="ECO:0000259" key="4">
    <source>
        <dbReference type="PROSITE" id="PS50010"/>
    </source>
</evidence>
<feature type="region of interest" description="Disordered" evidence="3">
    <location>
        <begin position="561"/>
        <end position="627"/>
    </location>
</feature>
<dbReference type="SMART" id="SM00036">
    <property type="entry name" value="CNH"/>
    <property type="match status" value="1"/>
</dbReference>
<dbReference type="Proteomes" id="UP000234585">
    <property type="component" value="Unassembled WGS sequence"/>
</dbReference>
<feature type="compositionally biased region" description="Low complexity" evidence="3">
    <location>
        <begin position="72"/>
        <end position="111"/>
    </location>
</feature>
<sequence>MAHYREGPYQEGPYQNGHYQNGPPNGYTPLRRMPSYNEGDDADLQLPRPDGGYGPRSPPRVRPRASTHAPVYQHPASSSSSSHHYQYTASAASSSSPYNPQQYPTPTATPTSLGYSPLAYTGPAHHHPPYNPAAYQATGAPAFLPRPPSLPYPQTPLSPTQPLPPPPPPRGPDHPYGGRGVYGVAAPGTPYGVSPPPVTPRSAATPITYGPQSPRWAEHPIEDHPPPPPVHAAPVEDPAAKRGSLPRVGSGRALPTPPLPPRRTDTLTRHPQARPLPGPPVAEDRDGGPPPAAYDDLMREVEAAVQESRGASDDHNNHDDDALTDLTPDETHTHTNGNISTGTGQYVNYDAYSDDSDAEAAAGLAMMQMADEEDRALAERRARRDTDAGAPASLRSAHGSHSSGRAAAAAGSPTPAAPTDSDDSNDYDYPADPPAFFPAFTPYQARVDYGGTGGLADPTAYGRRAGDHPADEAHDEDEDEEEDEVEEGEEGEEEEAETAWSPAGSAGAGSDAGDSGPEDLFFHPGMRPLPPAPVEPAPGVLAHLVPAGTYRRPLPIDLPASSPVVTTGDPAEVASPSQVPRSSSLSTHPIAPRAETPTRSKTDADRARYKPLPNPQDPTTARHTLPSPEYVAPATPADAAPTPPAVALDLPTIPAGRRKRPNLAKLSSDHFRRCAEPWAVSAVLAWIRELCEDETDLRQQAVVDALVALFTHKVPTMNVADAETLAARVVAGMRAAGALVPDEEWVKFGPGTLSGVLVPITGTGCYAPRLHEFAPEGAYGRCYAHHCMRTLKKVNLRAQPMAAQEKAADWVTFYRVPKEVWEAHPRKEIDRQNNLHEIVTTEDAFIAQLDVLRELYRDQLRAMQPPLLPTKRLPKFLQDVFGRVDAVKRVNEDHLLAQLKYRQKEQGPFIAGFSDLFREWIRKARAVYVDYAATFPHASYLVRREADRNVAFRAFLGQARDHKRSNRLSWDTYLKAPITRIQRYTLLLTTVHKNMVRDSEEKANLAQAIEEIRLVALDCDHKVGETARKVDLMELGARLQLRPDMRKEVELHLEHLGREVIHRGDLQRPGTRTRFLVDCHAILFDHYLVLAKRSRTVRHECYDVSKLPIPMDLLALESTTDDPVVKSSVRGVTTVTQPQGLGAGAMAPLVGGSGGGSGSGSSGGGHTLVPATVLESSKDDKVLYPFKIKHLGVNGSYVLYAASARDRRDWCEKIVEAKTRHAAALFAQNAEPFRLRVLADTAFAPSDHSMPTRGVAITGTPLDRAIREVERRYPAGRPRPPPVCRTTVHCATVFEQPPGRRMCAIGTDYGVYLSAYDDPRGWTRVIPVIRVTQITVFEEFNLFLLIADKSLIAYHLDVVCPPSGVASQTTADSARRAPQKLSGAREVGFFAAGHMKDRTLVMYKKRDGLSSTFKVLEPVLQKSASSRSRFFTSRRAQTDFFREYDEFYIPAESYGINMFHSSLAISTHRGIEILTIDKKQTWSVPDFRTEAPEAQAQLQSIAQRITGLRPLGMFRLSDSEFLVVYTDCAVYVNKHGDISRSVVMEFVGRANSACLYGRFLLLFDDDFVEVRNAMNGRLRQVIPGHGVVCLDDGSSLPGSGANSIPMPSGGMVNLSSGLSNGPALANSGRTVKISMQHPEFERSLIILELIENEGQKD</sequence>
<evidence type="ECO:0000256" key="3">
    <source>
        <dbReference type="SAM" id="MobiDB-lite"/>
    </source>
</evidence>
<feature type="region of interest" description="Disordered" evidence="3">
    <location>
        <begin position="127"/>
        <end position="345"/>
    </location>
</feature>
<feature type="compositionally biased region" description="Low complexity" evidence="3">
    <location>
        <begin position="575"/>
        <end position="586"/>
    </location>
</feature>
<evidence type="ECO:0000259" key="5">
    <source>
        <dbReference type="PROSITE" id="PS50219"/>
    </source>
</evidence>
<dbReference type="InterPro" id="IPR011993">
    <property type="entry name" value="PH-like_dom_sf"/>
</dbReference>
<feature type="compositionally biased region" description="Low complexity" evidence="3">
    <location>
        <begin position="501"/>
        <end position="515"/>
    </location>
</feature>
<dbReference type="GeneID" id="36525366"/>
<feature type="compositionally biased region" description="Basic and acidic residues" evidence="3">
    <location>
        <begin position="310"/>
        <end position="321"/>
    </location>
</feature>
<evidence type="ECO:0000256" key="2">
    <source>
        <dbReference type="ARBA" id="ARBA00022658"/>
    </source>
</evidence>
<dbReference type="InterPro" id="IPR000219">
    <property type="entry name" value="DH_dom"/>
</dbReference>
<dbReference type="GO" id="GO:0005085">
    <property type="term" value="F:guanyl-nucleotide exchange factor activity"/>
    <property type="evidence" value="ECO:0007669"/>
    <property type="project" value="UniProtKB-KW"/>
</dbReference>
<feature type="compositionally biased region" description="Basic and acidic residues" evidence="3">
    <location>
        <begin position="216"/>
        <end position="225"/>
    </location>
</feature>
<dbReference type="RefSeq" id="XP_024667732.1">
    <property type="nucleotide sequence ID" value="XM_024818206.1"/>
</dbReference>
<dbReference type="PROSITE" id="PS50219">
    <property type="entry name" value="CNH"/>
    <property type="match status" value="1"/>
</dbReference>
<dbReference type="PROSITE" id="PS50010">
    <property type="entry name" value="DH_2"/>
    <property type="match status" value="1"/>
</dbReference>
<feature type="region of interest" description="Disordered" evidence="3">
    <location>
        <begin position="1"/>
        <end position="111"/>
    </location>
</feature>
<keyword evidence="7" id="KW-1185">Reference proteome</keyword>
<organism evidence="6 7">
    <name type="scientific">Aspergillus candidus</name>
    <dbReference type="NCBI Taxonomy" id="41067"/>
    <lineage>
        <taxon>Eukaryota</taxon>
        <taxon>Fungi</taxon>
        <taxon>Dikarya</taxon>
        <taxon>Ascomycota</taxon>
        <taxon>Pezizomycotina</taxon>
        <taxon>Eurotiomycetes</taxon>
        <taxon>Eurotiomycetidae</taxon>
        <taxon>Eurotiales</taxon>
        <taxon>Aspergillaceae</taxon>
        <taxon>Aspergillus</taxon>
        <taxon>Aspergillus subgen. Circumdati</taxon>
    </lineage>
</organism>
<name>A0A2I2EZC3_ASPCN</name>
<dbReference type="Pfam" id="PF00621">
    <property type="entry name" value="RhoGEF"/>
    <property type="match status" value="1"/>
</dbReference>
<dbReference type="Gene3D" id="1.20.900.10">
    <property type="entry name" value="Dbl homology (DH) domain"/>
    <property type="match status" value="1"/>
</dbReference>
<feature type="compositionally biased region" description="Acidic residues" evidence="3">
    <location>
        <begin position="473"/>
        <end position="497"/>
    </location>
</feature>
<dbReference type="Pfam" id="PF23582">
    <property type="entry name" value="WHD_RGF3"/>
    <property type="match status" value="1"/>
</dbReference>
<dbReference type="Pfam" id="PF15405">
    <property type="entry name" value="PH_5"/>
    <property type="match status" value="1"/>
</dbReference>
<feature type="compositionally biased region" description="Basic and acidic residues" evidence="3">
    <location>
        <begin position="596"/>
        <end position="608"/>
    </location>
</feature>
<gene>
    <name evidence="6" type="ORF">BDW47DRAFT_134948</name>
</gene>